<dbReference type="GO" id="GO:0016887">
    <property type="term" value="F:ATP hydrolysis activity"/>
    <property type="evidence" value="ECO:0007669"/>
    <property type="project" value="InterPro"/>
</dbReference>
<dbReference type="Gene3D" id="3.40.50.300">
    <property type="entry name" value="P-loop containing nucleotide triphosphate hydrolases"/>
    <property type="match status" value="1"/>
</dbReference>
<evidence type="ECO:0000313" key="3">
    <source>
        <dbReference type="Proteomes" id="UP000318946"/>
    </source>
</evidence>
<dbReference type="PANTHER" id="PTHR43581">
    <property type="entry name" value="ATP/GTP PHOSPHATASE"/>
    <property type="match status" value="1"/>
</dbReference>
<dbReference type="Proteomes" id="UP000318946">
    <property type="component" value="Chromosome"/>
</dbReference>
<dbReference type="EMBL" id="AP019735">
    <property type="protein sequence ID" value="BBL03919.1"/>
    <property type="molecule type" value="Genomic_DNA"/>
</dbReference>
<dbReference type="KEGG" id="acou:A5CBH24_12320"/>
<keyword evidence="3" id="KW-1185">Reference proteome</keyword>
<dbReference type="OrthoDB" id="9805802at2"/>
<gene>
    <name evidence="2" type="ORF">A5CBH24_12320</name>
</gene>
<organism evidence="2 3">
    <name type="scientific">Alistipes communis</name>
    <dbReference type="NCBI Taxonomy" id="2585118"/>
    <lineage>
        <taxon>Bacteria</taxon>
        <taxon>Pseudomonadati</taxon>
        <taxon>Bacteroidota</taxon>
        <taxon>Bacteroidia</taxon>
        <taxon>Bacteroidales</taxon>
        <taxon>Rikenellaceae</taxon>
        <taxon>Alistipes</taxon>
    </lineage>
</organism>
<sequence>MSEIIDYKKVQKTSWTKYDIVHALDVIYSIESIEQYKSKSVSINEPILRSFLGVSSLNDPIPDCWIKIQKYPKEKKLFAFLALMFTHGGIVDDFAEKYSKKNMKGVFIVETSDKQLTNIRSVLVESGASEPMYRKQSRVPYDCSSLLYNTEIGKLFKDILYERLSRHIKDLSDPIFYKNCYENKFHKALGLTQFQFRSWLEGHPFKASYISSIRITNFFCIESDIELSFGDSKEIYFLGENGDGKSLFLMALLLAFKGSSIINQTEKSETGRAYDILSSSITLNGEDEVGNEYNPTNNAIALSNIFAYGTHRGRYSAENYERYGFMSLFSSEETLKSPIIWLKDLKLAEDDTKKISISINELSRVICDILERNVEIEFIGNDVLFKEKGYSLTLDNLSEGYRSIIIFICDLLSRLSATTADDVFKAKGVVLVDEIDQHLHPKWQRKIVRKLRSLFPNIQFFFSTHSPMIIQGASEDAVIFRIYREQGKTKVSDPYYRKDLDHLMINTLVTSSLFGLDDSRLDPLNNNAITEDSMVEYLINKKVSNKLAELKGAGHTFLSEKEISDIIDDVLNAD</sequence>
<reference evidence="3" key="1">
    <citation type="submission" date="2019-06" db="EMBL/GenBank/DDBJ databases">
        <title>Alistipes onderdonkii subsp. vulgaris subsp. nov., Alistipes dispar sp. nov. and Alistipes communis sp. nov., isolated from human faeces, and creation of Alistipes onderdonkii subsp. onderdonkii subsp. nov.</title>
        <authorList>
            <person name="Sakamoto M."/>
            <person name="Ikeyama N."/>
            <person name="Ogata Y."/>
            <person name="Suda W."/>
            <person name="Iino T."/>
            <person name="Hattori M."/>
            <person name="Ohkuma M."/>
        </authorList>
    </citation>
    <scope>NUCLEOTIDE SEQUENCE [LARGE SCALE GENOMIC DNA]</scope>
    <source>
        <strain evidence="3">5CBH24</strain>
    </source>
</reference>
<dbReference type="SUPFAM" id="SSF52540">
    <property type="entry name" value="P-loop containing nucleoside triphosphate hydrolases"/>
    <property type="match status" value="1"/>
</dbReference>
<dbReference type="GO" id="GO:0005524">
    <property type="term" value="F:ATP binding"/>
    <property type="evidence" value="ECO:0007669"/>
    <property type="project" value="InterPro"/>
</dbReference>
<dbReference type="InterPro" id="IPR027417">
    <property type="entry name" value="P-loop_NTPase"/>
</dbReference>
<dbReference type="InterPro" id="IPR051396">
    <property type="entry name" value="Bact_Antivir_Def_Nuclease"/>
</dbReference>
<dbReference type="GeneID" id="78341951"/>
<feature type="domain" description="ATPase AAA-type core" evidence="1">
    <location>
        <begin position="386"/>
        <end position="469"/>
    </location>
</feature>
<dbReference type="InterPro" id="IPR003959">
    <property type="entry name" value="ATPase_AAA_core"/>
</dbReference>
<name>A0A4Y1WUJ6_9BACT</name>
<dbReference type="AlphaFoldDB" id="A0A4Y1WUJ6"/>
<protein>
    <recommendedName>
        <fullName evidence="1">ATPase AAA-type core domain-containing protein</fullName>
    </recommendedName>
</protein>
<dbReference type="PANTHER" id="PTHR43581:SF2">
    <property type="entry name" value="EXCINUCLEASE ATPASE SUBUNIT"/>
    <property type="match status" value="1"/>
</dbReference>
<evidence type="ECO:0000259" key="1">
    <source>
        <dbReference type="Pfam" id="PF13304"/>
    </source>
</evidence>
<proteinExistence type="predicted"/>
<evidence type="ECO:0000313" key="2">
    <source>
        <dbReference type="EMBL" id="BBL03919.1"/>
    </source>
</evidence>
<dbReference type="RefSeq" id="WP_141412531.1">
    <property type="nucleotide sequence ID" value="NZ_AP019735.1"/>
</dbReference>
<accession>A0A4Y1WUJ6</accession>
<dbReference type="Pfam" id="PF13304">
    <property type="entry name" value="AAA_21"/>
    <property type="match status" value="1"/>
</dbReference>